<keyword evidence="3" id="KW-1185">Reference proteome</keyword>
<gene>
    <name evidence="2" type="ORF">H1R20_g15786</name>
</gene>
<organism evidence="2 3">
    <name type="scientific">Candolleomyces eurysporus</name>
    <dbReference type="NCBI Taxonomy" id="2828524"/>
    <lineage>
        <taxon>Eukaryota</taxon>
        <taxon>Fungi</taxon>
        <taxon>Dikarya</taxon>
        <taxon>Basidiomycota</taxon>
        <taxon>Agaricomycotina</taxon>
        <taxon>Agaricomycetes</taxon>
        <taxon>Agaricomycetidae</taxon>
        <taxon>Agaricales</taxon>
        <taxon>Agaricineae</taxon>
        <taxon>Psathyrellaceae</taxon>
        <taxon>Candolleomyces</taxon>
    </lineage>
</organism>
<evidence type="ECO:0000313" key="2">
    <source>
        <dbReference type="EMBL" id="KAJ2921306.1"/>
    </source>
</evidence>
<feature type="non-terminal residue" evidence="2">
    <location>
        <position position="343"/>
    </location>
</feature>
<dbReference type="Proteomes" id="UP001140091">
    <property type="component" value="Unassembled WGS sequence"/>
</dbReference>
<keyword evidence="1" id="KW-1133">Transmembrane helix</keyword>
<keyword evidence="1" id="KW-0472">Membrane</keyword>
<evidence type="ECO:0008006" key="4">
    <source>
        <dbReference type="Google" id="ProtNLM"/>
    </source>
</evidence>
<dbReference type="EMBL" id="JANBPK010001627">
    <property type="protein sequence ID" value="KAJ2921306.1"/>
    <property type="molecule type" value="Genomic_DNA"/>
</dbReference>
<dbReference type="AlphaFoldDB" id="A0A9W8M8K6"/>
<reference evidence="2" key="1">
    <citation type="submission" date="2022-06" db="EMBL/GenBank/DDBJ databases">
        <title>Genome Sequence of Candolleomyces eurysporus.</title>
        <authorList>
            <person name="Buettner E."/>
        </authorList>
    </citation>
    <scope>NUCLEOTIDE SEQUENCE</scope>
    <source>
        <strain evidence="2">VTCC 930004</strain>
    </source>
</reference>
<sequence>MLCRSDILPEGNHTLQLNTVIQSEPLYVDQVQYQTAATADVGSAWTDISQHDGRINFSPGWEQDGLLKWTYTPGAWLTFDFVDNPGVGRGLGQYLVDDQVAPTNFDIPLRAGPFFNQPYFSIGGLNPGPHRLQVTNAGNTNTAALGVTHIYLKNSPIPTRDTGEVIGGAVGGSISAILLLLAIMIFIWRRRRLNQQQEEAASGGGITQGPWELDANLPYHNPPIVPLTGALGPTTFVTPYQPTAFGPPAGANHSTTSVTPSGPTTFVTLSRDPHRGLSYNAAPIASHPHASTSFATPAVRPQVQQMVWPTPRRTPIQHIQDGRLEHVDYDPYQESSAPPIVIV</sequence>
<proteinExistence type="predicted"/>
<name>A0A9W8M8K6_9AGAR</name>
<feature type="transmembrane region" description="Helical" evidence="1">
    <location>
        <begin position="165"/>
        <end position="188"/>
    </location>
</feature>
<dbReference type="OrthoDB" id="10327746at2759"/>
<comment type="caution">
    <text evidence="2">The sequence shown here is derived from an EMBL/GenBank/DDBJ whole genome shotgun (WGS) entry which is preliminary data.</text>
</comment>
<accession>A0A9W8M8K6</accession>
<keyword evidence="1" id="KW-0812">Transmembrane</keyword>
<evidence type="ECO:0000256" key="1">
    <source>
        <dbReference type="SAM" id="Phobius"/>
    </source>
</evidence>
<evidence type="ECO:0000313" key="3">
    <source>
        <dbReference type="Proteomes" id="UP001140091"/>
    </source>
</evidence>
<protein>
    <recommendedName>
        <fullName evidence="4">Transmembrane protein</fullName>
    </recommendedName>
</protein>